<keyword evidence="3" id="KW-1185">Reference proteome</keyword>
<accession>D2TNV0</accession>
<keyword evidence="1" id="KW-1133">Transmembrane helix</keyword>
<evidence type="ECO:0000313" key="3">
    <source>
        <dbReference type="Proteomes" id="UP000001889"/>
    </source>
</evidence>
<dbReference type="AlphaFoldDB" id="D2TNV0"/>
<dbReference type="Proteomes" id="UP000001889">
    <property type="component" value="Chromosome"/>
</dbReference>
<keyword evidence="1" id="KW-0131">Cell cycle</keyword>
<gene>
    <name evidence="1" type="primary">drpB</name>
    <name evidence="2" type="ordered locus">ROD_20421</name>
</gene>
<dbReference type="eggNOG" id="ENOG5032VGN">
    <property type="taxonomic scope" value="Bacteria"/>
</dbReference>
<dbReference type="NCBIfam" id="NF038392">
    <property type="entry name" value="div_DrpB_YedR"/>
    <property type="match status" value="1"/>
</dbReference>
<keyword evidence="1" id="KW-0812">Transmembrane</keyword>
<keyword evidence="1" id="KW-0997">Cell inner membrane</keyword>
<proteinExistence type="inferred from homology"/>
<name>D2TNV0_CITRI</name>
<keyword evidence="1" id="KW-1003">Cell membrane</keyword>
<feature type="transmembrane region" description="Helical" evidence="1">
    <location>
        <begin position="21"/>
        <end position="40"/>
    </location>
</feature>
<comment type="function">
    <text evidence="1">A non-essential division protein that localizes to the septal ring in low ionic strength medium.</text>
</comment>
<keyword evidence="1" id="KW-0132">Cell division</keyword>
<sequence length="95" mass="10701">MEFYYRMEEKATRSLGGKLALWVFYAFCAYFAWAMIRYVWVVSHVESVLIAGLESAPGADSGKWLGALLGFMVLGVVGLMLGGIAWYTRPRRPSR</sequence>
<organism evidence="2 3">
    <name type="scientific">Citrobacter rodentium (strain ICC168)</name>
    <name type="common">Citrobacter freundii biotype 4280</name>
    <dbReference type="NCBI Taxonomy" id="637910"/>
    <lineage>
        <taxon>Bacteria</taxon>
        <taxon>Pseudomonadati</taxon>
        <taxon>Pseudomonadota</taxon>
        <taxon>Gammaproteobacteria</taxon>
        <taxon>Enterobacterales</taxon>
        <taxon>Enterobacteriaceae</taxon>
        <taxon>Citrobacter</taxon>
    </lineage>
</organism>
<dbReference type="InterPro" id="IPR046385">
    <property type="entry name" value="DrpB"/>
</dbReference>
<reference evidence="2 3" key="1">
    <citation type="journal article" date="2010" name="J. Bacteriol.">
        <title>The Citrobacter rodentium genome sequence reveals convergent evolution with human pathogenic Escherichia coli.</title>
        <authorList>
            <person name="Petty N.K."/>
            <person name="Bulgin R."/>
            <person name="Crepin V.F."/>
            <person name="Cerdeno-Tarraga A.M."/>
            <person name="Schroeder G.N."/>
            <person name="Quail M.A."/>
            <person name="Lennard N."/>
            <person name="Corton C."/>
            <person name="Barron A."/>
            <person name="Clark L."/>
            <person name="Toribio A.L."/>
            <person name="Parkhill J."/>
            <person name="Dougan G."/>
            <person name="Frankel G."/>
            <person name="Thomson N.R."/>
        </authorList>
    </citation>
    <scope>NUCLEOTIDE SEQUENCE [LARGE SCALE GENOMIC DNA]</scope>
    <source>
        <strain evidence="2 3">ICC168</strain>
    </source>
</reference>
<comment type="subcellular location">
    <subcellularLocation>
        <location evidence="1">Cell inner membrane</location>
        <topology evidence="1">Multi-pass membrane protein</topology>
    </subcellularLocation>
    <text evidence="1">Localizes to the septal ring before constriction, only when cells are grown at low ionic strength.</text>
</comment>
<dbReference type="STRING" id="637910.ROD_20421"/>
<dbReference type="HOGENOM" id="CLU_168880_1_0_6"/>
<dbReference type="EMBL" id="FN543502">
    <property type="protein sequence ID" value="CBG88794.1"/>
    <property type="molecule type" value="Genomic_DNA"/>
</dbReference>
<dbReference type="KEGG" id="cro:ROD_20421"/>
<dbReference type="GO" id="GO:0051301">
    <property type="term" value="P:cell division"/>
    <property type="evidence" value="ECO:0007669"/>
    <property type="project" value="UniProtKB-KW"/>
</dbReference>
<dbReference type="HAMAP" id="MF_00857">
    <property type="entry name" value="DrpB"/>
    <property type="match status" value="1"/>
</dbReference>
<comment type="similarity">
    <text evidence="1">Belongs to the DrpB family.</text>
</comment>
<evidence type="ECO:0000313" key="2">
    <source>
        <dbReference type="EMBL" id="CBG88794.1"/>
    </source>
</evidence>
<keyword evidence="1" id="KW-0472">Membrane</keyword>
<feature type="transmembrane region" description="Helical" evidence="1">
    <location>
        <begin position="64"/>
        <end position="87"/>
    </location>
</feature>
<evidence type="ECO:0000256" key="1">
    <source>
        <dbReference type="HAMAP-Rule" id="MF_00857"/>
    </source>
</evidence>
<dbReference type="GO" id="GO:0005886">
    <property type="term" value="C:plasma membrane"/>
    <property type="evidence" value="ECO:0007669"/>
    <property type="project" value="UniProtKB-SubCell"/>
</dbReference>
<protein>
    <recommendedName>
        <fullName evidence="1">Cell division protein DrpB</fullName>
    </recommendedName>
    <alternativeName>
        <fullName evidence="1">Division ring protein B</fullName>
    </alternativeName>
</protein>